<evidence type="ECO:0000256" key="3">
    <source>
        <dbReference type="ARBA" id="ARBA00022692"/>
    </source>
</evidence>
<feature type="transmembrane region" description="Helical" evidence="6">
    <location>
        <begin position="323"/>
        <end position="343"/>
    </location>
</feature>
<evidence type="ECO:0000256" key="1">
    <source>
        <dbReference type="ARBA" id="ARBA00004651"/>
    </source>
</evidence>
<evidence type="ECO:0000256" key="2">
    <source>
        <dbReference type="ARBA" id="ARBA00022475"/>
    </source>
</evidence>
<dbReference type="GO" id="GO:0005886">
    <property type="term" value="C:plasma membrane"/>
    <property type="evidence" value="ECO:0007669"/>
    <property type="project" value="UniProtKB-SubCell"/>
</dbReference>
<evidence type="ECO:0000313" key="7">
    <source>
        <dbReference type="EMBL" id="SFL75777.1"/>
    </source>
</evidence>
<dbReference type="CDD" id="cd06580">
    <property type="entry name" value="TM_PBP1_transp_TpRbsC_like"/>
    <property type="match status" value="1"/>
</dbReference>
<accession>A0A1I4KBE1</accession>
<keyword evidence="4 6" id="KW-1133">Transmembrane helix</keyword>
<feature type="transmembrane region" description="Helical" evidence="6">
    <location>
        <begin position="146"/>
        <end position="164"/>
    </location>
</feature>
<evidence type="ECO:0000313" key="8">
    <source>
        <dbReference type="Proteomes" id="UP000199470"/>
    </source>
</evidence>
<keyword evidence="8" id="KW-1185">Reference proteome</keyword>
<dbReference type="EMBL" id="FOTW01000007">
    <property type="protein sequence ID" value="SFL75777.1"/>
    <property type="molecule type" value="Genomic_DNA"/>
</dbReference>
<name>A0A1I4KBE1_9BURK</name>
<evidence type="ECO:0000256" key="6">
    <source>
        <dbReference type="SAM" id="Phobius"/>
    </source>
</evidence>
<dbReference type="RefSeq" id="WP_093385515.1">
    <property type="nucleotide sequence ID" value="NZ_FOTW01000007.1"/>
</dbReference>
<feature type="transmembrane region" description="Helical" evidence="6">
    <location>
        <begin position="278"/>
        <end position="311"/>
    </location>
</feature>
<keyword evidence="2" id="KW-1003">Cell membrane</keyword>
<dbReference type="AlphaFoldDB" id="A0A1I4KBE1"/>
<feature type="transmembrane region" description="Helical" evidence="6">
    <location>
        <begin position="12"/>
        <end position="36"/>
    </location>
</feature>
<reference evidence="7 8" key="1">
    <citation type="submission" date="2016-10" db="EMBL/GenBank/DDBJ databases">
        <authorList>
            <person name="de Groot N.N."/>
        </authorList>
    </citation>
    <scope>NUCLEOTIDE SEQUENCE [LARGE SCALE GENOMIC DNA]</scope>
    <source>
        <strain evidence="7 8">ATCC 43154</strain>
    </source>
</reference>
<comment type="subcellular location">
    <subcellularLocation>
        <location evidence="1">Cell membrane</location>
        <topology evidence="1">Multi-pass membrane protein</topology>
    </subcellularLocation>
</comment>
<evidence type="ECO:0000256" key="4">
    <source>
        <dbReference type="ARBA" id="ARBA00022989"/>
    </source>
</evidence>
<feature type="transmembrane region" description="Helical" evidence="6">
    <location>
        <begin position="113"/>
        <end position="137"/>
    </location>
</feature>
<feature type="transmembrane region" description="Helical" evidence="6">
    <location>
        <begin position="56"/>
        <end position="80"/>
    </location>
</feature>
<feature type="transmembrane region" description="Helical" evidence="6">
    <location>
        <begin position="197"/>
        <end position="215"/>
    </location>
</feature>
<dbReference type="PANTHER" id="PTHR47089:SF1">
    <property type="entry name" value="GUANOSINE ABC TRANSPORTER PERMEASE PROTEIN NUPP"/>
    <property type="match status" value="1"/>
</dbReference>
<keyword evidence="5 6" id="KW-0472">Membrane</keyword>
<dbReference type="Proteomes" id="UP000199470">
    <property type="component" value="Unassembled WGS sequence"/>
</dbReference>
<protein>
    <submittedName>
        <fullName evidence="7">Nucleoside ABC transporter membrane protein</fullName>
    </submittedName>
</protein>
<dbReference type="STRING" id="758825.SAMN02982985_01388"/>
<organism evidence="7 8">
    <name type="scientific">Rugamonas rubra</name>
    <dbReference type="NCBI Taxonomy" id="758825"/>
    <lineage>
        <taxon>Bacteria</taxon>
        <taxon>Pseudomonadati</taxon>
        <taxon>Pseudomonadota</taxon>
        <taxon>Betaproteobacteria</taxon>
        <taxon>Burkholderiales</taxon>
        <taxon>Oxalobacteraceae</taxon>
        <taxon>Telluria group</taxon>
        <taxon>Rugamonas</taxon>
    </lineage>
</organism>
<dbReference type="InterPro" id="IPR001851">
    <property type="entry name" value="ABC_transp_permease"/>
</dbReference>
<proteinExistence type="predicted"/>
<sequence>MSRLELRPEPSRAMMLASPLIAAAAMLLSGSVLFFFLGQEPLHAFYIYFVKPATTLYGVGELLLKATPLILCGVGLAIGFRANVANIGADGQLTMGAIAAGSVALYFDDVQAGWLLPLMIVAGALGGMAWAAIPALLRTRFNTSEILVSLMLVYVAYLYLSYLVHGPLRDPAGFNFPQSKMFNESATLPLLIEGLRINAAFPLSLLAVAGAWFFCSRTFAGYRMQVSGMAPAAAAYAGFSEPRNVWAAFMISGALAGIAGVGEVAGPLGQLQPSVSPGYGFAAIIVAYVGRLHPVGVFLSALLMSLLYIGGESAQIELQLPSAITGLFQGLLLFYLLAADLFIHYRFKPRKRVVPKAAALASAAATIPAGETAP</sequence>
<gene>
    <name evidence="7" type="ORF">SAMN02982985_01388</name>
</gene>
<keyword evidence="3 6" id="KW-0812">Transmembrane</keyword>
<dbReference type="OrthoDB" id="9809785at2"/>
<dbReference type="PANTHER" id="PTHR47089">
    <property type="entry name" value="ABC TRANSPORTER, PERMEASE PROTEIN"/>
    <property type="match status" value="1"/>
</dbReference>
<dbReference type="GO" id="GO:0022857">
    <property type="term" value="F:transmembrane transporter activity"/>
    <property type="evidence" value="ECO:0007669"/>
    <property type="project" value="InterPro"/>
</dbReference>
<dbReference type="Pfam" id="PF02653">
    <property type="entry name" value="BPD_transp_2"/>
    <property type="match status" value="1"/>
</dbReference>
<evidence type="ECO:0000256" key="5">
    <source>
        <dbReference type="ARBA" id="ARBA00023136"/>
    </source>
</evidence>